<gene>
    <name evidence="1" type="ORF">FBZ87_102621</name>
</gene>
<accession>A0A560KAC6</accession>
<organism evidence="1 2">
    <name type="scientific">Nitrospirillum amazonense</name>
    <dbReference type="NCBI Taxonomy" id="28077"/>
    <lineage>
        <taxon>Bacteria</taxon>
        <taxon>Pseudomonadati</taxon>
        <taxon>Pseudomonadota</taxon>
        <taxon>Alphaproteobacteria</taxon>
        <taxon>Rhodospirillales</taxon>
        <taxon>Azospirillaceae</taxon>
        <taxon>Nitrospirillum</taxon>
    </lineage>
</organism>
<name>A0A560KAC6_9PROT</name>
<sequence length="195" mass="20338">MVAGVMRRWMVAFLLGGLAAVPQVAYAGAGLGLEMVCADAVNAAPVVDRLPSFARMLGLMPAHPTPVPTATCVAGYQALWTPKSVPVPETLVGAETPPGTILGLQAFDGRGGGRDLGLYTRYAGALLAGLPADLAAQRDRMRTAAVARLIVIGQSLAASAYRPVAALHRAYRDPTEPSPVRMARLLRPEATTQSP</sequence>
<proteinExistence type="predicted"/>
<dbReference type="RefSeq" id="WP_145609605.1">
    <property type="nucleotide sequence ID" value="NZ_VITV01000002.1"/>
</dbReference>
<dbReference type="EMBL" id="VITV01000002">
    <property type="protein sequence ID" value="TWB80197.1"/>
    <property type="molecule type" value="Genomic_DNA"/>
</dbReference>
<dbReference type="AlphaFoldDB" id="A0A560KAC6"/>
<reference evidence="1 2" key="1">
    <citation type="submission" date="2019-06" db="EMBL/GenBank/DDBJ databases">
        <title>Genomic Encyclopedia of Type Strains, Phase IV (KMG-V): Genome sequencing to study the core and pangenomes of soil and plant-associated prokaryotes.</title>
        <authorList>
            <person name="Whitman W."/>
        </authorList>
    </citation>
    <scope>NUCLEOTIDE SEQUENCE [LARGE SCALE GENOMIC DNA]</scope>
    <source>
        <strain evidence="1 2">BR 12005</strain>
    </source>
</reference>
<evidence type="ECO:0000313" key="2">
    <source>
        <dbReference type="Proteomes" id="UP000320516"/>
    </source>
</evidence>
<comment type="caution">
    <text evidence="1">The sequence shown here is derived from an EMBL/GenBank/DDBJ whole genome shotgun (WGS) entry which is preliminary data.</text>
</comment>
<dbReference type="Proteomes" id="UP000320516">
    <property type="component" value="Unassembled WGS sequence"/>
</dbReference>
<protein>
    <submittedName>
        <fullName evidence="1">Uncharacterized protein</fullName>
    </submittedName>
</protein>
<evidence type="ECO:0000313" key="1">
    <source>
        <dbReference type="EMBL" id="TWB80197.1"/>
    </source>
</evidence>